<dbReference type="InterPro" id="IPR039437">
    <property type="entry name" value="FrzH/put_lumazine-bd"/>
</dbReference>
<dbReference type="EMBL" id="AP025314">
    <property type="protein sequence ID" value="BDD10842.1"/>
    <property type="molecule type" value="Genomic_DNA"/>
</dbReference>
<keyword evidence="2" id="KW-1185">Reference proteome</keyword>
<dbReference type="Gene3D" id="3.10.450.50">
    <property type="match status" value="1"/>
</dbReference>
<protein>
    <recommendedName>
        <fullName evidence="3">Nuclear transport factor 2 family protein</fullName>
    </recommendedName>
</protein>
<proteinExistence type="predicted"/>
<reference evidence="1 2" key="1">
    <citation type="submission" date="2021-12" db="EMBL/GenBank/DDBJ databases">
        <title>Genome sequencing of bacteria with rrn-lacking chromosome and rrn-plasmid.</title>
        <authorList>
            <person name="Anda M."/>
            <person name="Iwasaki W."/>
        </authorList>
    </citation>
    <scope>NUCLEOTIDE SEQUENCE [LARGE SCALE GENOMIC DNA]</scope>
    <source>
        <strain evidence="1 2">DSM 100852</strain>
    </source>
</reference>
<dbReference type="SUPFAM" id="SSF54427">
    <property type="entry name" value="NTF2-like"/>
    <property type="match status" value="1"/>
</dbReference>
<evidence type="ECO:0008006" key="3">
    <source>
        <dbReference type="Google" id="ProtNLM"/>
    </source>
</evidence>
<sequence>MGRYPEARVKHPAQALHSCGFFYWNGTGISVLEFLPISINGYMEESYKPAIIALIDEYFRGIFCGDITALEKVFHPDCRLYGEVGGSVYAKTLQEYLRVVEERKSPKSLGEKFTMEIMDYNTPEFSDQCLSLKITKLWA</sequence>
<name>A0AAU9CS67_9BACT</name>
<gene>
    <name evidence="1" type="ORF">FUAX_32740</name>
</gene>
<dbReference type="InterPro" id="IPR032710">
    <property type="entry name" value="NTF2-like_dom_sf"/>
</dbReference>
<dbReference type="KEGG" id="fax:FUAX_32740"/>
<accession>A0AAU9CS67</accession>
<organism evidence="1 2">
    <name type="scientific">Fulvitalea axinellae</name>
    <dbReference type="NCBI Taxonomy" id="1182444"/>
    <lineage>
        <taxon>Bacteria</taxon>
        <taxon>Pseudomonadati</taxon>
        <taxon>Bacteroidota</taxon>
        <taxon>Cytophagia</taxon>
        <taxon>Cytophagales</taxon>
        <taxon>Persicobacteraceae</taxon>
        <taxon>Fulvitalea</taxon>
    </lineage>
</organism>
<evidence type="ECO:0000313" key="1">
    <source>
        <dbReference type="EMBL" id="BDD10842.1"/>
    </source>
</evidence>
<evidence type="ECO:0000313" key="2">
    <source>
        <dbReference type="Proteomes" id="UP001348817"/>
    </source>
</evidence>
<dbReference type="AlphaFoldDB" id="A0AAU9CS67"/>
<dbReference type="Pfam" id="PF12893">
    <property type="entry name" value="Lumazine_bd_2"/>
    <property type="match status" value="1"/>
</dbReference>
<dbReference type="Proteomes" id="UP001348817">
    <property type="component" value="Chromosome"/>
</dbReference>